<evidence type="ECO:0000313" key="1">
    <source>
        <dbReference type="EMBL" id="ACD95674.1"/>
    </source>
</evidence>
<dbReference type="AlphaFoldDB" id="B3E2L7"/>
<proteinExistence type="predicted"/>
<dbReference type="KEGG" id="glo:Glov_1958"/>
<dbReference type="RefSeq" id="WP_012470013.1">
    <property type="nucleotide sequence ID" value="NC_010814.1"/>
</dbReference>
<dbReference type="OrthoDB" id="9804725at2"/>
<gene>
    <name evidence="1" type="ordered locus">Glov_1958</name>
</gene>
<dbReference type="EMBL" id="CP001089">
    <property type="protein sequence ID" value="ACD95674.1"/>
    <property type="molecule type" value="Genomic_DNA"/>
</dbReference>
<dbReference type="HOGENOM" id="CLU_082959_0_0_7"/>
<organism evidence="1 2">
    <name type="scientific">Trichlorobacter lovleyi (strain ATCC BAA-1151 / DSM 17278 / SZ)</name>
    <name type="common">Geobacter lovleyi</name>
    <dbReference type="NCBI Taxonomy" id="398767"/>
    <lineage>
        <taxon>Bacteria</taxon>
        <taxon>Pseudomonadati</taxon>
        <taxon>Thermodesulfobacteriota</taxon>
        <taxon>Desulfuromonadia</taxon>
        <taxon>Geobacterales</taxon>
        <taxon>Geobacteraceae</taxon>
        <taxon>Trichlorobacter</taxon>
    </lineage>
</organism>
<reference evidence="1 2" key="1">
    <citation type="submission" date="2008-05" db="EMBL/GenBank/DDBJ databases">
        <title>Complete sequence of chromosome of Geobacter lovleyi SZ.</title>
        <authorList>
            <consortium name="US DOE Joint Genome Institute"/>
            <person name="Lucas S."/>
            <person name="Copeland A."/>
            <person name="Lapidus A."/>
            <person name="Glavina del Rio T."/>
            <person name="Dalin E."/>
            <person name="Tice H."/>
            <person name="Bruce D."/>
            <person name="Goodwin L."/>
            <person name="Pitluck S."/>
            <person name="Chertkov O."/>
            <person name="Meincke L."/>
            <person name="Brettin T."/>
            <person name="Detter J.C."/>
            <person name="Han C."/>
            <person name="Tapia R."/>
            <person name="Kuske C.R."/>
            <person name="Schmutz J."/>
            <person name="Larimer F."/>
            <person name="Land M."/>
            <person name="Hauser L."/>
            <person name="Kyrpides N."/>
            <person name="Mikhailova N."/>
            <person name="Sung Y."/>
            <person name="Fletcher K.E."/>
            <person name="Ritalahti K.M."/>
            <person name="Loeffler F.E."/>
            <person name="Richardson P."/>
        </authorList>
    </citation>
    <scope>NUCLEOTIDE SEQUENCE [LARGE SCALE GENOMIC DNA]</scope>
    <source>
        <strain evidence="2">ATCC BAA-1151 / DSM 17278 / SZ</strain>
    </source>
</reference>
<protein>
    <submittedName>
        <fullName evidence="1">Uncharacterized protein</fullName>
    </submittedName>
</protein>
<sequence length="283" mass="33262">MRKIFLTFADTRLQRSLKRIARQAEAMGCYDAIITATEHDFDQDFRTRFADKLQPKVRGFGYWAWKPQIILQTFEKMGDGDLLQYSDVGCWLNPAGRKRLHEYFERIASEPNGVLAFKVKNTFEDPLLDGFSLPEYQWTKGDLFDYFGVREKKDITHTEQIGAGIIFFRKCETSLALLHEWLQVFEDDFTLVDDSPSRSPNFAGFKEHRHDQSIFGILCKKYDVHTLSAFEYWYPSATDITRPDWRKLATYPVWAKRDNDMGFWLNLTTYTSRLSNRLRALLN</sequence>
<keyword evidence="2" id="KW-1185">Reference proteome</keyword>
<dbReference type="STRING" id="398767.Glov_1958"/>
<accession>B3E2L7</accession>
<evidence type="ECO:0000313" key="2">
    <source>
        <dbReference type="Proteomes" id="UP000002420"/>
    </source>
</evidence>
<dbReference type="eggNOG" id="ENOG50335YR">
    <property type="taxonomic scope" value="Bacteria"/>
</dbReference>
<dbReference type="Proteomes" id="UP000002420">
    <property type="component" value="Chromosome"/>
</dbReference>
<name>B3E2L7_TRIL1</name>